<reference evidence="2 3" key="1">
    <citation type="submission" date="2017-04" db="EMBL/GenBank/DDBJ databases">
        <authorList>
            <person name="Afonso C.L."/>
            <person name="Miller P.J."/>
            <person name="Scott M.A."/>
            <person name="Spackman E."/>
            <person name="Goraichik I."/>
            <person name="Dimitrov K.M."/>
            <person name="Suarez D.L."/>
            <person name="Swayne D.E."/>
        </authorList>
    </citation>
    <scope>NUCLEOTIDE SEQUENCE [LARGE SCALE GENOMIC DNA]</scope>
    <source>
        <strain evidence="2 3">DSM 11622</strain>
    </source>
</reference>
<protein>
    <submittedName>
        <fullName evidence="2">Transcriptional regulator, LytTR family</fullName>
    </submittedName>
</protein>
<gene>
    <name evidence="2" type="ORF">SAMN00120144_3086</name>
</gene>
<sequence length="181" mass="19994">MLSALFFDHTYSVGMLLRYSLSDELAKYALVYLPTGLLCLRRPAPLVEAPRRTETPPPPSEARQTLVVGSGRHTTVVPAEAIVSISAANPYVTIHTHDKKYLYSASLKSIHQQLDPAQFVRIHKSAIVNLAHVTSYTSRLNGDYDVRLKNGQLIRLSRTYAASFNQHLAQFSASRAAKSSG</sequence>
<dbReference type="EMBL" id="FWWW01000122">
    <property type="protein sequence ID" value="SMC00706.1"/>
    <property type="molecule type" value="Genomic_DNA"/>
</dbReference>
<dbReference type="AlphaFoldDB" id="A0A1W1W534"/>
<evidence type="ECO:0000313" key="3">
    <source>
        <dbReference type="Proteomes" id="UP000192266"/>
    </source>
</evidence>
<proteinExistence type="predicted"/>
<dbReference type="Proteomes" id="UP000192266">
    <property type="component" value="Unassembled WGS sequence"/>
</dbReference>
<name>A0A1W1W534_9BACT</name>
<dbReference type="PANTHER" id="PTHR37299">
    <property type="entry name" value="TRANSCRIPTIONAL REGULATOR-RELATED"/>
    <property type="match status" value="1"/>
</dbReference>
<dbReference type="InterPro" id="IPR007492">
    <property type="entry name" value="LytTR_DNA-bd_dom"/>
</dbReference>
<dbReference type="SMART" id="SM00850">
    <property type="entry name" value="LytTR"/>
    <property type="match status" value="1"/>
</dbReference>
<dbReference type="Pfam" id="PF04397">
    <property type="entry name" value="LytTR"/>
    <property type="match status" value="1"/>
</dbReference>
<dbReference type="PANTHER" id="PTHR37299:SF1">
    <property type="entry name" value="STAGE 0 SPORULATION PROTEIN A HOMOLOG"/>
    <property type="match status" value="1"/>
</dbReference>
<dbReference type="Gene3D" id="2.40.50.1020">
    <property type="entry name" value="LytTr DNA-binding domain"/>
    <property type="match status" value="1"/>
</dbReference>
<accession>A0A1W1W534</accession>
<dbReference type="PROSITE" id="PS50930">
    <property type="entry name" value="HTH_LYTTR"/>
    <property type="match status" value="1"/>
</dbReference>
<evidence type="ECO:0000313" key="2">
    <source>
        <dbReference type="EMBL" id="SMC00706.1"/>
    </source>
</evidence>
<dbReference type="GO" id="GO:0003677">
    <property type="term" value="F:DNA binding"/>
    <property type="evidence" value="ECO:0007669"/>
    <property type="project" value="InterPro"/>
</dbReference>
<feature type="domain" description="HTH LytTR-type" evidence="1">
    <location>
        <begin position="66"/>
        <end position="170"/>
    </location>
</feature>
<organism evidence="2 3">
    <name type="scientific">Hymenobacter roseosalivarius DSM 11622</name>
    <dbReference type="NCBI Taxonomy" id="645990"/>
    <lineage>
        <taxon>Bacteria</taxon>
        <taxon>Pseudomonadati</taxon>
        <taxon>Bacteroidota</taxon>
        <taxon>Cytophagia</taxon>
        <taxon>Cytophagales</taxon>
        <taxon>Hymenobacteraceae</taxon>
        <taxon>Hymenobacter</taxon>
    </lineage>
</organism>
<dbReference type="STRING" id="645990.SAMN00120144_3086"/>
<evidence type="ECO:0000259" key="1">
    <source>
        <dbReference type="PROSITE" id="PS50930"/>
    </source>
</evidence>
<dbReference type="InterPro" id="IPR046947">
    <property type="entry name" value="LytR-like"/>
</dbReference>
<keyword evidence="3" id="KW-1185">Reference proteome</keyword>
<dbReference type="GO" id="GO:0000156">
    <property type="term" value="F:phosphorelay response regulator activity"/>
    <property type="evidence" value="ECO:0007669"/>
    <property type="project" value="InterPro"/>
</dbReference>